<proteinExistence type="predicted"/>
<dbReference type="AlphaFoldDB" id="A0A2M7U055"/>
<name>A0A2M7U055_9BACT</name>
<dbReference type="Proteomes" id="UP000228503">
    <property type="component" value="Unassembled WGS sequence"/>
</dbReference>
<sequence length="226" mass="25528">MVLEAVLDQQVAIDSSPPSPLLLKATEQRIFHSLIPLLIKATQKTTFDPDGNITVIEEGFGLDGLRIQNPTTEEMVHVWTEKDTFRIVHNKSTYIVRRDGTFLQTEYLDPENHITGPSDNRQIVQGMSGQNEVIISYSNGTTGYWSEELGQYLGATFDPTHITDHTLIREYVVIDGYQGLEYHVVHAGEIPIETYWNLHTGVLLGTVSHDIRSFELPEGYTQITWA</sequence>
<reference evidence="2" key="1">
    <citation type="submission" date="2017-09" db="EMBL/GenBank/DDBJ databases">
        <title>Depth-based differentiation of microbial function through sediment-hosted aquifers and enrichment of novel symbionts in the deep terrestrial subsurface.</title>
        <authorList>
            <person name="Probst A.J."/>
            <person name="Ladd B."/>
            <person name="Jarett J.K."/>
            <person name="Geller-Mcgrath D.E."/>
            <person name="Sieber C.M.K."/>
            <person name="Emerson J.B."/>
            <person name="Anantharaman K."/>
            <person name="Thomas B.C."/>
            <person name="Malmstrom R."/>
            <person name="Stieglmeier M."/>
            <person name="Klingl A."/>
            <person name="Woyke T."/>
            <person name="Ryan C.M."/>
            <person name="Banfield J.F."/>
        </authorList>
    </citation>
    <scope>NUCLEOTIDE SEQUENCE [LARGE SCALE GENOMIC DNA]</scope>
</reference>
<dbReference type="EMBL" id="PFOB01000027">
    <property type="protein sequence ID" value="PIZ63292.1"/>
    <property type="molecule type" value="Genomic_DNA"/>
</dbReference>
<protein>
    <submittedName>
        <fullName evidence="1">Uncharacterized protein</fullName>
    </submittedName>
</protein>
<comment type="caution">
    <text evidence="1">The sequence shown here is derived from an EMBL/GenBank/DDBJ whole genome shotgun (WGS) entry which is preliminary data.</text>
</comment>
<accession>A0A2M7U055</accession>
<evidence type="ECO:0000313" key="1">
    <source>
        <dbReference type="EMBL" id="PIZ63292.1"/>
    </source>
</evidence>
<organism evidence="1 2">
    <name type="scientific">Candidatus Roizmanbacteria bacterium CG_4_10_14_0_2_um_filter_39_13</name>
    <dbReference type="NCBI Taxonomy" id="1974825"/>
    <lineage>
        <taxon>Bacteria</taxon>
        <taxon>Candidatus Roizmaniibacteriota</taxon>
    </lineage>
</organism>
<evidence type="ECO:0000313" key="2">
    <source>
        <dbReference type="Proteomes" id="UP000228503"/>
    </source>
</evidence>
<gene>
    <name evidence="1" type="ORF">COY16_02365</name>
</gene>